<feature type="transmembrane region" description="Helical" evidence="8">
    <location>
        <begin position="43"/>
        <end position="63"/>
    </location>
</feature>
<evidence type="ECO:0000256" key="2">
    <source>
        <dbReference type="ARBA" id="ARBA00006244"/>
    </source>
</evidence>
<comment type="subcellular location">
    <subcellularLocation>
        <location evidence="1">Membrane</location>
        <topology evidence="1">Multi-pass membrane protein</topology>
    </subcellularLocation>
</comment>
<evidence type="ECO:0000256" key="4">
    <source>
        <dbReference type="ARBA" id="ARBA00022989"/>
    </source>
</evidence>
<dbReference type="InterPro" id="IPR040236">
    <property type="entry name" value="TMEM198"/>
</dbReference>
<keyword evidence="5 8" id="KW-0472">Membrane</keyword>
<feature type="region of interest" description="Disordered" evidence="7">
    <location>
        <begin position="306"/>
        <end position="328"/>
    </location>
</feature>
<feature type="transmembrane region" description="Helical" evidence="8">
    <location>
        <begin position="106"/>
        <end position="124"/>
    </location>
</feature>
<feature type="transmembrane region" description="Helical" evidence="8">
    <location>
        <begin position="208"/>
        <end position="226"/>
    </location>
</feature>
<dbReference type="Proteomes" id="UP000268093">
    <property type="component" value="Unassembled WGS sequence"/>
</dbReference>
<dbReference type="Pfam" id="PF13886">
    <property type="entry name" value="TM7S3_TM198"/>
    <property type="match status" value="1"/>
</dbReference>
<dbReference type="PANTHER" id="PTHR31247:SF5">
    <property type="entry name" value="DUF4203 DOMAIN-CONTAINING PROTEIN"/>
    <property type="match status" value="1"/>
</dbReference>
<reference evidence="10 11" key="1">
    <citation type="journal article" date="2018" name="New Phytol.">
        <title>Phylogenomics of Endogonaceae and evolution of mycorrhizas within Mucoromycota.</title>
        <authorList>
            <person name="Chang Y."/>
            <person name="Desiro A."/>
            <person name="Na H."/>
            <person name="Sandor L."/>
            <person name="Lipzen A."/>
            <person name="Clum A."/>
            <person name="Barry K."/>
            <person name="Grigoriev I.V."/>
            <person name="Martin F.M."/>
            <person name="Stajich J.E."/>
            <person name="Smith M.E."/>
            <person name="Bonito G."/>
            <person name="Spatafora J.W."/>
        </authorList>
    </citation>
    <scope>NUCLEOTIDE SEQUENCE [LARGE SCALE GENOMIC DNA]</scope>
    <source>
        <strain evidence="10 11">GMNB39</strain>
    </source>
</reference>
<dbReference type="InterPro" id="IPR025256">
    <property type="entry name" value="TM7S3/TM198-like_dom"/>
</dbReference>
<evidence type="ECO:0000256" key="7">
    <source>
        <dbReference type="SAM" id="MobiDB-lite"/>
    </source>
</evidence>
<organism evidence="10 11">
    <name type="scientific">Jimgerdemannia flammicorona</name>
    <dbReference type="NCBI Taxonomy" id="994334"/>
    <lineage>
        <taxon>Eukaryota</taxon>
        <taxon>Fungi</taxon>
        <taxon>Fungi incertae sedis</taxon>
        <taxon>Mucoromycota</taxon>
        <taxon>Mucoromycotina</taxon>
        <taxon>Endogonomycetes</taxon>
        <taxon>Endogonales</taxon>
        <taxon>Endogonaceae</taxon>
        <taxon>Jimgerdemannia</taxon>
    </lineage>
</organism>
<evidence type="ECO:0000313" key="11">
    <source>
        <dbReference type="Proteomes" id="UP000268093"/>
    </source>
</evidence>
<evidence type="ECO:0000256" key="5">
    <source>
        <dbReference type="ARBA" id="ARBA00023136"/>
    </source>
</evidence>
<dbReference type="PANTHER" id="PTHR31247">
    <property type="entry name" value="TRANSMEMBRANE PROTEIN 198 FAMILY MEMBER"/>
    <property type="match status" value="1"/>
</dbReference>
<keyword evidence="4 8" id="KW-1133">Transmembrane helix</keyword>
<comment type="similarity">
    <text evidence="2">Belongs to the TMEM198 family.</text>
</comment>
<evidence type="ECO:0000256" key="8">
    <source>
        <dbReference type="SAM" id="Phobius"/>
    </source>
</evidence>
<feature type="domain" description="TM7S3/TM198-like" evidence="9">
    <location>
        <begin position="85"/>
        <end position="280"/>
    </location>
</feature>
<keyword evidence="3 8" id="KW-0812">Transmembrane</keyword>
<evidence type="ECO:0000256" key="3">
    <source>
        <dbReference type="ARBA" id="ARBA00022692"/>
    </source>
</evidence>
<dbReference type="AlphaFoldDB" id="A0A433DGZ6"/>
<feature type="transmembrane region" description="Helical" evidence="8">
    <location>
        <begin position="78"/>
        <end position="99"/>
    </location>
</feature>
<evidence type="ECO:0000259" key="9">
    <source>
        <dbReference type="Pfam" id="PF13886"/>
    </source>
</evidence>
<sequence>MEVIKGFETALPFPPKNHNRQTPIRQTHSMFTLPTTTRAATNWVFMLNFLMAIVNASPIGLIARDVPNPTTGPFNLDAHGIVLAVLAIISGIYFCFFGYRFFKMTMFLTGFWVFGNITYIGMINGGSNQTLTLIISIIVGLLGGAILTCCWHIGLYFLAALAGYALALWILGWKSGGLIESSTGRVILIVVLIIVFVLLIIFFERWMVIISTSVIGAYLIILALSLTRTQHASLSQGFASNAASFLSSNHSTNSNTNMDWKTYIMLAAFIALAIIGIFFQNRIHGARNFRTGSTAPYGYGSKWGRRRGTPVEPATTTPRKSWGLFRRN</sequence>
<keyword evidence="11" id="KW-1185">Reference proteome</keyword>
<feature type="transmembrane region" description="Helical" evidence="8">
    <location>
        <begin position="185"/>
        <end position="203"/>
    </location>
</feature>
<protein>
    <recommendedName>
        <fullName evidence="6">Transmembrane protein 198</fullName>
    </recommendedName>
</protein>
<evidence type="ECO:0000313" key="10">
    <source>
        <dbReference type="EMBL" id="RUP50107.1"/>
    </source>
</evidence>
<evidence type="ECO:0000256" key="1">
    <source>
        <dbReference type="ARBA" id="ARBA00004141"/>
    </source>
</evidence>
<name>A0A433DGZ6_9FUNG</name>
<dbReference type="OrthoDB" id="102260at2759"/>
<gene>
    <name evidence="10" type="ORF">BC936DRAFT_140322</name>
</gene>
<comment type="caution">
    <text evidence="10">The sequence shown here is derived from an EMBL/GenBank/DDBJ whole genome shotgun (WGS) entry which is preliminary data.</text>
</comment>
<evidence type="ECO:0000256" key="6">
    <source>
        <dbReference type="ARBA" id="ARBA00049737"/>
    </source>
</evidence>
<dbReference type="EMBL" id="RBNI01001681">
    <property type="protein sequence ID" value="RUP50107.1"/>
    <property type="molecule type" value="Genomic_DNA"/>
</dbReference>
<dbReference type="GO" id="GO:0005886">
    <property type="term" value="C:plasma membrane"/>
    <property type="evidence" value="ECO:0007669"/>
    <property type="project" value="TreeGrafter"/>
</dbReference>
<accession>A0A433DGZ6</accession>
<feature type="transmembrane region" description="Helical" evidence="8">
    <location>
        <begin position="260"/>
        <end position="279"/>
    </location>
</feature>
<feature type="transmembrane region" description="Helical" evidence="8">
    <location>
        <begin position="155"/>
        <end position="173"/>
    </location>
</feature>
<feature type="transmembrane region" description="Helical" evidence="8">
    <location>
        <begin position="130"/>
        <end position="148"/>
    </location>
</feature>
<proteinExistence type="inferred from homology"/>